<comment type="caution">
    <text evidence="3">The sequence shown here is derived from an EMBL/GenBank/DDBJ whole genome shotgun (WGS) entry which is preliminary data.</text>
</comment>
<evidence type="ECO:0000256" key="1">
    <source>
        <dbReference type="ARBA" id="ARBA00006226"/>
    </source>
</evidence>
<evidence type="ECO:0000256" key="2">
    <source>
        <dbReference type="ARBA" id="ARBA00022649"/>
    </source>
</evidence>
<dbReference type="InterPro" id="IPR035093">
    <property type="entry name" value="RelE/ParE_toxin_dom_sf"/>
</dbReference>
<dbReference type="Proteomes" id="UP001273531">
    <property type="component" value="Unassembled WGS sequence"/>
</dbReference>
<gene>
    <name evidence="3" type="ORF">RZN05_15420</name>
</gene>
<dbReference type="InterPro" id="IPR007712">
    <property type="entry name" value="RelE/ParE_toxin"/>
</dbReference>
<sequence>MKVILAPLSISDLRAIGDHIALSDPVRAATFIEELFDAALDLAQMPNRFPLVEGRRDMRHRTVGKYLIFYRVDAASVDVARILHGARDYHSLLDIAPGAD</sequence>
<protein>
    <submittedName>
        <fullName evidence="3">Type II toxin-antitoxin system RelE/ParE family toxin</fullName>
    </submittedName>
</protein>
<keyword evidence="2" id="KW-1277">Toxin-antitoxin system</keyword>
<proteinExistence type="inferred from homology"/>
<accession>A0ABU3YAU9</accession>
<dbReference type="EMBL" id="JAWJEJ010000001">
    <property type="protein sequence ID" value="MDV3458387.1"/>
    <property type="molecule type" value="Genomic_DNA"/>
</dbReference>
<comment type="similarity">
    <text evidence="1">Belongs to the RelE toxin family.</text>
</comment>
<dbReference type="Gene3D" id="3.30.2310.20">
    <property type="entry name" value="RelE-like"/>
    <property type="match status" value="1"/>
</dbReference>
<dbReference type="PANTHER" id="PTHR33755">
    <property type="entry name" value="TOXIN PARE1-RELATED"/>
    <property type="match status" value="1"/>
</dbReference>
<organism evidence="3 4">
    <name type="scientific">Sphingomonas agrestis</name>
    <dbReference type="NCBI Taxonomy" id="3080540"/>
    <lineage>
        <taxon>Bacteria</taxon>
        <taxon>Pseudomonadati</taxon>
        <taxon>Pseudomonadota</taxon>
        <taxon>Alphaproteobacteria</taxon>
        <taxon>Sphingomonadales</taxon>
        <taxon>Sphingomonadaceae</taxon>
        <taxon>Sphingomonas</taxon>
    </lineage>
</organism>
<evidence type="ECO:0000313" key="4">
    <source>
        <dbReference type="Proteomes" id="UP001273531"/>
    </source>
</evidence>
<keyword evidence="4" id="KW-1185">Reference proteome</keyword>
<name>A0ABU3YAU9_9SPHN</name>
<evidence type="ECO:0000313" key="3">
    <source>
        <dbReference type="EMBL" id="MDV3458387.1"/>
    </source>
</evidence>
<dbReference type="InterPro" id="IPR051803">
    <property type="entry name" value="TA_system_RelE-like_toxin"/>
</dbReference>
<reference evidence="3 4" key="1">
    <citation type="submission" date="2023-10" db="EMBL/GenBank/DDBJ databases">
        <title>Sphingomonas sp. HF-S4 16S ribosomal RNA gene Genome sequencing and assembly.</title>
        <authorList>
            <person name="Lee H."/>
        </authorList>
    </citation>
    <scope>NUCLEOTIDE SEQUENCE [LARGE SCALE GENOMIC DNA]</scope>
    <source>
        <strain evidence="3 4">HF-S4</strain>
    </source>
</reference>
<dbReference type="RefSeq" id="WP_317227454.1">
    <property type="nucleotide sequence ID" value="NZ_JAWJEJ010000001.1"/>
</dbReference>
<dbReference type="PANTHER" id="PTHR33755:SF6">
    <property type="entry name" value="PLASMID STABILIZATION SYSTEM PROTEIN"/>
    <property type="match status" value="1"/>
</dbReference>
<dbReference type="Pfam" id="PF05016">
    <property type="entry name" value="ParE_toxin"/>
    <property type="match status" value="1"/>
</dbReference>